<organism evidence="3 4">
    <name type="scientific">Anaeromicropila populeti</name>
    <dbReference type="NCBI Taxonomy" id="37658"/>
    <lineage>
        <taxon>Bacteria</taxon>
        <taxon>Bacillati</taxon>
        <taxon>Bacillota</taxon>
        <taxon>Clostridia</taxon>
        <taxon>Lachnospirales</taxon>
        <taxon>Lachnospiraceae</taxon>
        <taxon>Anaeromicropila</taxon>
    </lineage>
</organism>
<dbReference type="Pfam" id="PF01992">
    <property type="entry name" value="vATP-synt_AC39"/>
    <property type="match status" value="1"/>
</dbReference>
<dbReference type="STRING" id="37658.SAMN05661086_03178"/>
<gene>
    <name evidence="3" type="ORF">SAMN05661086_03178</name>
</gene>
<proteinExistence type="predicted"/>
<dbReference type="AlphaFoldDB" id="A0A1I6LB28"/>
<dbReference type="Proteomes" id="UP000199659">
    <property type="component" value="Unassembled WGS sequence"/>
</dbReference>
<keyword evidence="4" id="KW-1185">Reference proteome</keyword>
<dbReference type="InterPro" id="IPR002843">
    <property type="entry name" value="ATPase_V0-cplx_csu/dsu"/>
</dbReference>
<dbReference type="Gene3D" id="1.10.132.50">
    <property type="entry name" value="ATP synthase (C/AC39) subunit, domain 3"/>
    <property type="match status" value="3"/>
</dbReference>
<evidence type="ECO:0000256" key="1">
    <source>
        <dbReference type="ARBA" id="ARBA00022448"/>
    </source>
</evidence>
<evidence type="ECO:0000313" key="4">
    <source>
        <dbReference type="Proteomes" id="UP000199659"/>
    </source>
</evidence>
<dbReference type="EMBL" id="FOYZ01000015">
    <property type="protein sequence ID" value="SFS00681.1"/>
    <property type="molecule type" value="Genomic_DNA"/>
</dbReference>
<evidence type="ECO:0000256" key="2">
    <source>
        <dbReference type="ARBA" id="ARBA00023065"/>
    </source>
</evidence>
<keyword evidence="1" id="KW-0813">Transport</keyword>
<accession>A0A1I6LB28</accession>
<dbReference type="RefSeq" id="WP_092562936.1">
    <property type="nucleotide sequence ID" value="NZ_FOYZ01000015.1"/>
</dbReference>
<dbReference type="GO" id="GO:0046961">
    <property type="term" value="F:proton-transporting ATPase activity, rotational mechanism"/>
    <property type="evidence" value="ECO:0007669"/>
    <property type="project" value="InterPro"/>
</dbReference>
<dbReference type="PANTHER" id="PTHR38682:SF1">
    <property type="entry name" value="V-TYPE ATP SYNTHASE SUBUNIT C"/>
    <property type="match status" value="1"/>
</dbReference>
<name>A0A1I6LB28_9FIRM</name>
<evidence type="ECO:0000313" key="3">
    <source>
        <dbReference type="EMBL" id="SFS00681.1"/>
    </source>
</evidence>
<dbReference type="InterPro" id="IPR044911">
    <property type="entry name" value="V-type_ATPase_csu/dsu_dom_3"/>
</dbReference>
<protein>
    <submittedName>
        <fullName evidence="3">V/A-type H+-transporting ATPase subunit C</fullName>
    </submittedName>
</protein>
<sequence length="344" mass="40319">MGNLLTYGGIITKIHGMSGDLISNAEYEQIIQLDSPASFIAYLKSLPGYHNIFNEINETSIHRGNIEEVIYNSLYMDYTKIYQFSTNDLRTPLSIIFFRYEINILKACLQSIHANNKICKLSVFADFFKTHSEIDMIRLSASNSLNEFIGNLKGSKYYELFTKFQNSNFSGHTYEEQLDVYFFTVSWRFINKKLKGESQKILTALYGTQIDLLNIMWIYRSKKYYELDTSDILALIIPVHYSLKQEQLTKLIETSTINEFFTILSSTSYKELVNQENHDLIEEYQLHLLIKNYKECVKKYPVSIARIFYYLFAKEQEINKLTTALECIRYKIPPEKSLNYINHT</sequence>
<reference evidence="3 4" key="1">
    <citation type="submission" date="2016-10" db="EMBL/GenBank/DDBJ databases">
        <authorList>
            <person name="de Groot N.N."/>
        </authorList>
    </citation>
    <scope>NUCLEOTIDE SEQUENCE [LARGE SCALE GENOMIC DNA]</scope>
    <source>
        <strain evidence="3 4">743A</strain>
    </source>
</reference>
<dbReference type="PANTHER" id="PTHR38682">
    <property type="entry name" value="V-TYPE ATP SYNTHASE SUBUNIT C"/>
    <property type="match status" value="1"/>
</dbReference>
<dbReference type="InterPro" id="IPR050873">
    <property type="entry name" value="V-ATPase_V0D/AC39_subunit"/>
</dbReference>
<dbReference type="OrthoDB" id="9816136at2"/>
<dbReference type="InterPro" id="IPR036079">
    <property type="entry name" value="ATPase_csu/dsu_sf"/>
</dbReference>
<keyword evidence="2" id="KW-0406">Ion transport</keyword>
<dbReference type="SUPFAM" id="SSF103486">
    <property type="entry name" value="V-type ATP synthase subunit C"/>
    <property type="match status" value="1"/>
</dbReference>